<dbReference type="RefSeq" id="WP_114511924.1">
    <property type="nucleotide sequence ID" value="NZ_QPMK01000013.1"/>
</dbReference>
<sequence length="142" mass="15722">MGQQLAFDFSTATPVGPPPIVSRQMRGTLGYHAGQAAEESVARDYTRRGYDILHRRWRGPAGEIDLILRDGAGLIFVEVKKSRSISRAADRLTTAQMRRIYTSAEAFLGTQPHGSLTETRFDVALLDDRGQVQIVENAFGLM</sequence>
<dbReference type="Proteomes" id="UP000253977">
    <property type="component" value="Unassembled WGS sequence"/>
</dbReference>
<dbReference type="InterPro" id="IPR011335">
    <property type="entry name" value="Restrct_endonuc-II-like"/>
</dbReference>
<dbReference type="SUPFAM" id="SSF52980">
    <property type="entry name" value="Restriction endonuclease-like"/>
    <property type="match status" value="1"/>
</dbReference>
<dbReference type="InterPro" id="IPR003509">
    <property type="entry name" value="UPF0102_YraN-like"/>
</dbReference>
<dbReference type="InterPro" id="IPR011856">
    <property type="entry name" value="tRNA_endonuc-like_dom_sf"/>
</dbReference>
<evidence type="ECO:0000256" key="2">
    <source>
        <dbReference type="HAMAP-Rule" id="MF_00048"/>
    </source>
</evidence>
<dbReference type="AlphaFoldDB" id="A0A369TL11"/>
<reference evidence="3 4" key="1">
    <citation type="submission" date="2018-07" db="EMBL/GenBank/DDBJ databases">
        <title>Thalassococcus profundi sp. nov., a marine bacterium isolated from deep seawater of Okinawa Trough.</title>
        <authorList>
            <person name="Yu M."/>
        </authorList>
    </citation>
    <scope>NUCLEOTIDE SEQUENCE [LARGE SCALE GENOMIC DNA]</scope>
    <source>
        <strain evidence="3 4">WRAS1</strain>
    </source>
</reference>
<comment type="similarity">
    <text evidence="1 2">Belongs to the UPF0102 family.</text>
</comment>
<dbReference type="EMBL" id="QPMK01000013">
    <property type="protein sequence ID" value="RDD65354.1"/>
    <property type="molecule type" value="Genomic_DNA"/>
</dbReference>
<evidence type="ECO:0000313" key="3">
    <source>
        <dbReference type="EMBL" id="RDD65354.1"/>
    </source>
</evidence>
<name>A0A369TL11_9RHOB</name>
<gene>
    <name evidence="3" type="ORF">DU478_15750</name>
</gene>
<evidence type="ECO:0000313" key="4">
    <source>
        <dbReference type="Proteomes" id="UP000253977"/>
    </source>
</evidence>
<dbReference type="GO" id="GO:0003676">
    <property type="term" value="F:nucleic acid binding"/>
    <property type="evidence" value="ECO:0007669"/>
    <property type="project" value="InterPro"/>
</dbReference>
<dbReference type="PANTHER" id="PTHR34039:SF1">
    <property type="entry name" value="UPF0102 PROTEIN YRAN"/>
    <property type="match status" value="1"/>
</dbReference>
<organism evidence="3 4">
    <name type="scientific">Thalassococcus profundi</name>
    <dbReference type="NCBI Taxonomy" id="2282382"/>
    <lineage>
        <taxon>Bacteria</taxon>
        <taxon>Pseudomonadati</taxon>
        <taxon>Pseudomonadota</taxon>
        <taxon>Alphaproteobacteria</taxon>
        <taxon>Rhodobacterales</taxon>
        <taxon>Roseobacteraceae</taxon>
        <taxon>Thalassococcus</taxon>
    </lineage>
</organism>
<accession>A0A369TL11</accession>
<keyword evidence="4" id="KW-1185">Reference proteome</keyword>
<evidence type="ECO:0000256" key="1">
    <source>
        <dbReference type="ARBA" id="ARBA00006738"/>
    </source>
</evidence>
<dbReference type="Pfam" id="PF02021">
    <property type="entry name" value="UPF0102"/>
    <property type="match status" value="1"/>
</dbReference>
<dbReference type="HAMAP" id="MF_00048">
    <property type="entry name" value="UPF0102"/>
    <property type="match status" value="1"/>
</dbReference>
<comment type="caution">
    <text evidence="3">The sequence shown here is derived from an EMBL/GenBank/DDBJ whole genome shotgun (WGS) entry which is preliminary data.</text>
</comment>
<protein>
    <recommendedName>
        <fullName evidence="2">UPF0102 protein DU478_15750</fullName>
    </recommendedName>
</protein>
<dbReference type="Gene3D" id="3.40.1350.10">
    <property type="match status" value="1"/>
</dbReference>
<dbReference type="OrthoDB" id="9812968at2"/>
<proteinExistence type="inferred from homology"/>
<dbReference type="PANTHER" id="PTHR34039">
    <property type="entry name" value="UPF0102 PROTEIN YRAN"/>
    <property type="match status" value="1"/>
</dbReference>